<feature type="transmembrane region" description="Helical" evidence="2">
    <location>
        <begin position="6"/>
        <end position="23"/>
    </location>
</feature>
<feature type="compositionally biased region" description="Basic and acidic residues" evidence="1">
    <location>
        <begin position="97"/>
        <end position="112"/>
    </location>
</feature>
<comment type="caution">
    <text evidence="3">The sequence shown here is derived from an EMBL/GenBank/DDBJ whole genome shotgun (WGS) entry which is preliminary data.</text>
</comment>
<evidence type="ECO:0000256" key="2">
    <source>
        <dbReference type="SAM" id="Phobius"/>
    </source>
</evidence>
<dbReference type="RefSeq" id="WP_065320326.1">
    <property type="nucleotide sequence ID" value="NZ_CP017477.1"/>
</dbReference>
<dbReference type="Proteomes" id="UP000092584">
    <property type="component" value="Unassembled WGS sequence"/>
</dbReference>
<dbReference type="PANTHER" id="PTHR35792">
    <property type="entry name" value="GENERAL STRESS PROTEIN"/>
    <property type="match status" value="1"/>
</dbReference>
<dbReference type="EMBL" id="LSFM01000025">
    <property type="protein sequence ID" value="OBY61971.1"/>
    <property type="molecule type" value="Genomic_DNA"/>
</dbReference>
<gene>
    <name evidence="3" type="ORF">LPB3_14385</name>
</gene>
<keyword evidence="2" id="KW-0812">Transmembrane</keyword>
<dbReference type="PANTHER" id="PTHR35792:SF2">
    <property type="entry name" value="GENERAL STRESS PROTEIN"/>
    <property type="match status" value="1"/>
</dbReference>
<evidence type="ECO:0000313" key="3">
    <source>
        <dbReference type="EMBL" id="OBY61971.1"/>
    </source>
</evidence>
<dbReference type="KEGG" id="pob:LPB03_14920"/>
<keyword evidence="4" id="KW-1185">Reference proteome</keyword>
<sequence length="119" mass="13116">MSSLSNLLLGGAIGGILGILYAPDKGENTRKKLREEALIAKDKAMETASELKDQISSTYSTQKESLETQLESVMSNVSYKADDVISTLEKKLHDLKEKNKNLQKNKGADLKNEPFTQTV</sequence>
<dbReference type="Pfam" id="PF12732">
    <property type="entry name" value="YtxH"/>
    <property type="match status" value="1"/>
</dbReference>
<keyword evidence="2" id="KW-1133">Transmembrane helix</keyword>
<evidence type="ECO:0000256" key="1">
    <source>
        <dbReference type="SAM" id="MobiDB-lite"/>
    </source>
</evidence>
<name>A0A1B8TQS6_9FLAO</name>
<dbReference type="AlphaFoldDB" id="A0A1B8TQS6"/>
<keyword evidence="2" id="KW-0472">Membrane</keyword>
<proteinExistence type="predicted"/>
<dbReference type="InterPro" id="IPR024623">
    <property type="entry name" value="YtxH"/>
</dbReference>
<reference evidence="4" key="1">
    <citation type="submission" date="2016-02" db="EMBL/GenBank/DDBJ databases">
        <authorList>
            <person name="Shin S.-K."/>
            <person name="Yi H."/>
            <person name="Kim E."/>
        </authorList>
    </citation>
    <scope>NUCLEOTIDE SEQUENCE [LARGE SCALE GENOMIC DNA]</scope>
    <source>
        <strain evidence="4">LPB0003</strain>
    </source>
</reference>
<evidence type="ECO:0008006" key="5">
    <source>
        <dbReference type="Google" id="ProtNLM"/>
    </source>
</evidence>
<dbReference type="STRING" id="1774273.LPB03_14920"/>
<dbReference type="OrthoDB" id="598035at2"/>
<protein>
    <recommendedName>
        <fullName evidence="5">Gas vesicle protein</fullName>
    </recommendedName>
</protein>
<accession>A0A1B8TQS6</accession>
<dbReference type="InterPro" id="IPR052928">
    <property type="entry name" value="Desiccation-related_membrane"/>
</dbReference>
<evidence type="ECO:0000313" key="4">
    <source>
        <dbReference type="Proteomes" id="UP000092584"/>
    </source>
</evidence>
<organism evidence="3 4">
    <name type="scientific">Polaribacter vadi</name>
    <dbReference type="NCBI Taxonomy" id="1774273"/>
    <lineage>
        <taxon>Bacteria</taxon>
        <taxon>Pseudomonadati</taxon>
        <taxon>Bacteroidota</taxon>
        <taxon>Flavobacteriia</taxon>
        <taxon>Flavobacteriales</taxon>
        <taxon>Flavobacteriaceae</taxon>
    </lineage>
</organism>
<feature type="region of interest" description="Disordered" evidence="1">
    <location>
        <begin position="97"/>
        <end position="119"/>
    </location>
</feature>